<keyword evidence="4 6" id="KW-0518">Myosin</keyword>
<feature type="compositionally biased region" description="Low complexity" evidence="7">
    <location>
        <begin position="1199"/>
        <end position="1215"/>
    </location>
</feature>
<feature type="compositionally biased region" description="Basic and acidic residues" evidence="7">
    <location>
        <begin position="3369"/>
        <end position="3400"/>
    </location>
</feature>
<feature type="compositionally biased region" description="Basic residues" evidence="7">
    <location>
        <begin position="3706"/>
        <end position="3717"/>
    </location>
</feature>
<evidence type="ECO:0000256" key="1">
    <source>
        <dbReference type="ARBA" id="ARBA00022741"/>
    </source>
</evidence>
<feature type="region of interest" description="Disordered" evidence="7">
    <location>
        <begin position="3257"/>
        <end position="3622"/>
    </location>
</feature>
<feature type="compositionally biased region" description="Low complexity" evidence="7">
    <location>
        <begin position="229"/>
        <end position="244"/>
    </location>
</feature>
<feature type="compositionally biased region" description="Basic and acidic residues" evidence="7">
    <location>
        <begin position="1070"/>
        <end position="1100"/>
    </location>
</feature>
<keyword evidence="6" id="KW-0009">Actin-binding</keyword>
<dbReference type="SUPFAM" id="SSF90257">
    <property type="entry name" value="Myosin rod fragments"/>
    <property type="match status" value="1"/>
</dbReference>
<feature type="compositionally biased region" description="Basic and acidic residues" evidence="7">
    <location>
        <begin position="3460"/>
        <end position="3470"/>
    </location>
</feature>
<keyword evidence="1 6" id="KW-0547">Nucleotide-binding</keyword>
<dbReference type="CDD" id="cd06747">
    <property type="entry name" value="PDZ_MYO18-like"/>
    <property type="match status" value="1"/>
</dbReference>
<feature type="region of interest" description="Disordered" evidence="7">
    <location>
        <begin position="3147"/>
        <end position="3171"/>
    </location>
</feature>
<feature type="compositionally biased region" description="Polar residues" evidence="7">
    <location>
        <begin position="3545"/>
        <end position="3569"/>
    </location>
</feature>
<dbReference type="Pfam" id="PF00595">
    <property type="entry name" value="PDZ"/>
    <property type="match status" value="1"/>
</dbReference>
<feature type="compositionally biased region" description="Basic and acidic residues" evidence="7">
    <location>
        <begin position="78"/>
        <end position="89"/>
    </location>
</feature>
<feature type="compositionally biased region" description="Polar residues" evidence="7">
    <location>
        <begin position="1279"/>
        <end position="1289"/>
    </location>
</feature>
<feature type="compositionally biased region" description="Basic and acidic residues" evidence="7">
    <location>
        <begin position="95"/>
        <end position="106"/>
    </location>
</feature>
<feature type="region of interest" description="Disordered" evidence="7">
    <location>
        <begin position="881"/>
        <end position="974"/>
    </location>
</feature>
<dbReference type="InterPro" id="IPR057772">
    <property type="entry name" value="SH3_Myo18a"/>
</dbReference>
<dbReference type="Pfam" id="PF00063">
    <property type="entry name" value="Myosin_head"/>
    <property type="match status" value="3"/>
</dbReference>
<feature type="compositionally biased region" description="Basic and acidic residues" evidence="7">
    <location>
        <begin position="3534"/>
        <end position="3543"/>
    </location>
</feature>
<evidence type="ECO:0000256" key="2">
    <source>
        <dbReference type="ARBA" id="ARBA00022840"/>
    </source>
</evidence>
<feature type="compositionally biased region" description="Polar residues" evidence="7">
    <location>
        <begin position="3430"/>
        <end position="3446"/>
    </location>
</feature>
<feature type="region of interest" description="Disordered" evidence="7">
    <location>
        <begin position="2530"/>
        <end position="2554"/>
    </location>
</feature>
<evidence type="ECO:0008006" key="12">
    <source>
        <dbReference type="Google" id="ProtNLM"/>
    </source>
</evidence>
<feature type="compositionally biased region" description="Basic and acidic residues" evidence="7">
    <location>
        <begin position="1718"/>
        <end position="1730"/>
    </location>
</feature>
<dbReference type="FunFam" id="2.30.42.10:FF:000059">
    <property type="entry name" value="unconventional myosin-XVIIIa isoform X1"/>
    <property type="match status" value="1"/>
</dbReference>
<dbReference type="PANTHER" id="PTHR45615:SF13">
    <property type="entry name" value="UNCONVENTIONAL MYOSIN-XVIIIA"/>
    <property type="match status" value="1"/>
</dbReference>
<comment type="similarity">
    <text evidence="6">Belongs to the TRAFAC class myosin-kinesin ATPase superfamily. Myosin family.</text>
</comment>
<dbReference type="GO" id="GO:0051015">
    <property type="term" value="F:actin filament binding"/>
    <property type="evidence" value="ECO:0007669"/>
    <property type="project" value="TreeGrafter"/>
</dbReference>
<keyword evidence="3" id="KW-0175">Coiled coil</keyword>
<comment type="caution">
    <text evidence="10">The sequence shown here is derived from an EMBL/GenBank/DDBJ whole genome shotgun (WGS) entry which is preliminary data.</text>
</comment>
<proteinExistence type="inferred from homology"/>
<feature type="compositionally biased region" description="Basic and acidic residues" evidence="7">
    <location>
        <begin position="923"/>
        <end position="938"/>
    </location>
</feature>
<keyword evidence="11" id="KW-1185">Reference proteome</keyword>
<feature type="region of interest" description="Disordered" evidence="7">
    <location>
        <begin position="1711"/>
        <end position="1742"/>
    </location>
</feature>
<evidence type="ECO:0000256" key="3">
    <source>
        <dbReference type="ARBA" id="ARBA00023054"/>
    </source>
</evidence>
<dbReference type="InterPro" id="IPR036034">
    <property type="entry name" value="PDZ_sf"/>
</dbReference>
<dbReference type="GO" id="GO:0003774">
    <property type="term" value="F:cytoskeletal motor activity"/>
    <property type="evidence" value="ECO:0007669"/>
    <property type="project" value="UniProtKB-UniRule"/>
</dbReference>
<feature type="domain" description="PDZ" evidence="8">
    <location>
        <begin position="301"/>
        <end position="392"/>
    </location>
</feature>
<dbReference type="SMART" id="SM00242">
    <property type="entry name" value="MYSc"/>
    <property type="match status" value="1"/>
</dbReference>
<dbReference type="InterPro" id="IPR036064">
    <property type="entry name" value="MYSc_Myo18"/>
</dbReference>
<sequence>EGAISPCFRGNREANRQPRSLHATPAVLRGSAAPVYRDAARQPTLSFSTEAGYRDNGYQDLICGEYISARRTMFNLMKKDKEKEAGRKEKKDKRDKRERMSAAELRSLDEMSMRRGFFNLNRSSKRESRSKLEISNPIPIKVASSTELSLTDIESDDLSNRSSVVLDADQLSTAGSSDDLKGDLGQDAPRGSVRERAARFGSLAMQSTQVGQIMKRFSFSQRSKEESLSEGSTPSGPSSAAPSPQVEARLLDPQCTPSAQQQQQWRASAGKVHIPEVVEKTFAAELRLPAVVAPPEPEARQLELQRRATGDFGFSLRRTTMLDRGTDGAVYRRVVHFAEPGAGTKDAALGLVPGDRLVEINGRNVESKSRDEIVEMIRQSGETVRLRVQPILELSELSRCWLQSADAPRHEAFDFFLLILKFFLSNMQHGGSVESLISDLSFWQRQQQKIILFVTPLTGRRLRLDVVPYADVCLAMAEVGVPDFHSAFEHLASATCRKLPSGTPPHDQREGEAKADAPLSFCCSKFCPSACQEENDAAFPLNTHLGDVTILLSPAQSVPHGPGGGGAAGRPVRGSEKGPSVGEEACPAINAKRTRDHAGIQQLLGEAVAANIQAEPGWPHSCSWLFLPQSRRRKAPAGSRELSQVCRSREDRWPVVFHCWRSRSSGELRLLPLLLLMVKGPGQRATAGEGVDVRPAPTEAKRLELLVRPRSRTNAPGQSCRRPGADALHQMIYVTAVFEESGSSNYAVSFPFSMHVCKKHVQASHDQAASQSPSRLLRFFSSFHLPPPPHGPAHEGGASAMAFSSRFSFWEQKESGVPSPALCSCWFKLRISLTFLQKPLQVKEETKAAPKSPKLDSNDSLSSRSQSVPSLEAGKGLLRARSPQPVCEPPSGAQPQPPLRERIKSPSPNRSRFSLVRNVEPPKTPDRFRSPEPQRTWRLEPGQNGEGVSNGVATGKTSGSGGVHPEPAEETQGVTRKKVVKVVRRVVRKVLPTEEEVTVLAPPLSPPPAPAPGRPPGEPAKASAKPANPTVTSVPKTARMPAFSFKHDSVKKEEKDGLSAGLAGLMSRGRSRDPRPRPRREEPAEKQEEEREQKAEKRDGLAVAVRTPEDGQTGAPHRQEKSPASSAPASPAHPSPAKPPLSPPAGFIPAPKTTSLSPPPDLTPAPKPSSLAPPAGFIPKVAQVPGSPPTSVPDAKSTPVVPKPASVAPRAAAALDPDRPKVLPRPVPKPDPFAPPPGFIPAPMQVPPKGKEESPPASPTEEARRRLERIFAAPLEPVSSATTSSQVQGSPGDPPHPAGLHLGLAAVCSRAACCSGEAEEDPVAILRAAHAAATLPKVKTEEQIAAEQTWYGSEKVWLVHKDGFSLATLLKPDGGVLPEGKVKIKLEHDGTVLDVDEDDVEKANPPSFDRCEDLAALPYLNESSVMHCLRQRYGGNLIHTHAGPSMVLINPISAPSMYSEKVMHMFKGCRRDDTAPHIYGVAQAAYRCLLTTRQDQAVVLLGKSAGGKSTNCQHLVHYLLSIAGSAGKIFSAEKWQAVSTILEGFGNCATSVNTNASRFSQIVSLDFDQAGQVASASIQTMLLERLRVSRRPEAESTFNVFYYLMAGAESTLRTELHFNHFAETNTFGIAPQTKPEDKQRAAQQFTKLQAALKVLGICADEQKALWLILGAIYHLGAAGATKADGNYTSVRRSDLGPANCMPCPSLAASTHSRTWAPENRRTGLNEREGSEEPPEPVSASFTAPVRSRRAAALCKEALFMASSTPSPPPAAEDGCPAVLSSCSLPKRDGEPGCCYGFSAQQPRPAGGAIWASPSPCAAHWESEGCLPLITENQTCHTIKRRVVAEGVALAPHRLHLHPPTNSRVSLAAGRKQFARHEWAQKAAYLLGCSLEELSSSIFKHQPKGTMQRSTSFRQGPEDAGAAGDNSGPKITALECLEAMAAGLYTELFTLLISLINRALKSSQHSLCSLLIVDTPGFQNPRLSRRPRGASFEELCHNYAQERLQALFHERACTQELERYKEENIELALDDIESSTSLSVAAIDQASTQALVRTLARTDEARGLLWLMEEEALQPGSSEDTLLERLFTYYGPAEGEVKGPCLLLKSEKPHHFLLGHSHGTEWVEYDARGWLSYAKQNPASQNAATLLQDSQKKSISGLFVGRVGGATVLSGSIAGLEGGSQLAVRRATSMRKTFTTGMAAVKKRSQCIQIKLQVDALIDTVRRSRVHFVHCLLPKSEAAGTEPRMMGGASPREADAHGESCDAGLMQLDVGLLRAQLRGSKLLDALRIYRQGYPDHMVFSEFRRRFDVLAPHLSKKLGRNYVVTDEKRAVEELLESLELEKSSYHMGLSRVLFRAGVLAKLEERRDLQTRRNLTLFQAACRGFISRQAFKKRKRHFPAIVLPGCSLRSRAGFGGCSLPWHSRASLHTASAAVLPRVGPGSHPHAALLQIQDLAIRCIQKNIKKNRGVKDWPWWKLFTTVRPLIEVQLTEEQIRGKDEEIQQLKLKLEKVEKERNELRLNTDRLESRITELSSELADERNTGESASQLLESETSERLRLEKDTKELQTKYDSMKKQMESLEMEVMESRLMRASELNGEMEDDDSGEGCCSMPVWTVPGHELAVNSVPADLEVVERHGARSRSTFTEHVHGARSRSTFTEHVHGAWGEWRLKCARAVREVEFTKKRLHQEFEDKLEVEQQGKRQLERRLTDLQADNEEVQRVAQQLKKKCQRLTAELQDTKLHLEGQQSRNHELEKKQRKFDLEQSQAQEEVQRERSQREKLSREKDMLTGEAFSLRQQLEDKDLEMCALNLKLEQMEAELQDLNSQESKDEASLAKVKKQLRDLEAKVKDQEEELDEQAGTIQMLEQAKLRLEMEMERLRQTHAKDLENKDEEVEEIRQSCSKKLKQMEVQLEEEYEDKQKVLRERRELEAKLLTAQDQVSHRDVETEKRLRKDLKRTKALLADAQIMLDHLKNNAPSKREIAQLKNQLEESEFTCAAAVKARKSMEVELEDLHVQMEDISKAKQALEEQLSRVQREKNDLQSRMEEDQEDMNELMKKHKAAVAQCSQNLAQASELQAQLEEALKEKQDVQEKLTALQSQLEFQEQSMVDKSLLSRQEAKIREMESKFEFEKTQVKRLEGLVSRLKESVEKLTEERDQRSTSESREREQNKRLQRQMRDLKEELAELTKKEAEASRKKHELELDIESLEAANQSLQADLKLAFKRIGDLQAAIEDEMESDDNEDLINSLQDMVIKYQKRKNRTRAASRGPAMDSHFPSRSDRSRRSSLDSPRLLVKVKDKANRKRHGGTDLQIQPNAYCIAHALSPLPPPPPPPPPRPPSEGDSDSGSGAEDRVDGVKSWLSKNKGSAKNLSDDGSLKGSRYDVKESKDRKENGKQAKEVEVRPMSVMSSLSYRKRSSLNGLVGGKGDESALYSSLKEQGDSQDLTTFRRSRAAGSRSVSPWRKDDDLDDRASVVSHAYSDVSRARQSTESRWSELDRESVFSKTPSRAYTGLAGLDLDDDGMSSVSTPGRRRSASRLEEWRGDRGSPTSLAPSSVSRAESRTSLGHSSRLSAFGVRDDDDDAISMALSDAYGPRASSGRSLSVPPRPRTADPSPADASDVKPVAHRSYLDPDLEAAINEVLSFKPITFKRSSLEDSEAESVKVAQQDGGGDGGRSSRAGRSGERSRSSLRRSASAVDCTHSASSLSSRRRKTSRKRAGRSSDSDEHDPGRRSSKKKGKEKKKKKKKKKTKKVESSSSPSDSESSSESDPSSGASTVSYRSTSSVKRAPSKRPSPSEEERVPGGPLEPARLLSKKEEKNRKKNVDNVMMNPPSGRRRLYLDRSDEEDETDDKEAGGVAQSSSRYARRYYMNNSEGTAPENTA</sequence>
<dbReference type="GO" id="GO:0005737">
    <property type="term" value="C:cytoplasm"/>
    <property type="evidence" value="ECO:0007669"/>
    <property type="project" value="TreeGrafter"/>
</dbReference>
<feature type="compositionally biased region" description="Pro residues" evidence="7">
    <location>
        <begin position="1223"/>
        <end position="1246"/>
    </location>
</feature>
<dbReference type="PRINTS" id="PR00193">
    <property type="entry name" value="MYOSINHEAVY"/>
</dbReference>
<organism evidence="10 11">
    <name type="scientific">Electrophorus voltai</name>
    <dbReference type="NCBI Taxonomy" id="2609070"/>
    <lineage>
        <taxon>Eukaryota</taxon>
        <taxon>Metazoa</taxon>
        <taxon>Chordata</taxon>
        <taxon>Craniata</taxon>
        <taxon>Vertebrata</taxon>
        <taxon>Euteleostomi</taxon>
        <taxon>Actinopterygii</taxon>
        <taxon>Neopterygii</taxon>
        <taxon>Teleostei</taxon>
        <taxon>Ostariophysi</taxon>
        <taxon>Gymnotiformes</taxon>
        <taxon>Gymnotoidei</taxon>
        <taxon>Gymnotidae</taxon>
        <taxon>Electrophorus</taxon>
    </lineage>
</organism>
<evidence type="ECO:0000313" key="11">
    <source>
        <dbReference type="Proteomes" id="UP001239994"/>
    </source>
</evidence>
<feature type="region of interest" description="Disordered" evidence="7">
    <location>
        <begin position="994"/>
        <end position="1298"/>
    </location>
</feature>
<gene>
    <name evidence="10" type="ORF">P4O66_017707</name>
</gene>
<evidence type="ECO:0000259" key="8">
    <source>
        <dbReference type="PROSITE" id="PS50106"/>
    </source>
</evidence>
<dbReference type="PROSITE" id="PS51456">
    <property type="entry name" value="MYOSIN_MOTOR"/>
    <property type="match status" value="1"/>
</dbReference>
<dbReference type="Pfam" id="PF01576">
    <property type="entry name" value="Myosin_tail_1"/>
    <property type="match status" value="1"/>
</dbReference>
<dbReference type="InterPro" id="IPR036961">
    <property type="entry name" value="Kinesin_motor_dom_sf"/>
</dbReference>
<evidence type="ECO:0000256" key="6">
    <source>
        <dbReference type="PROSITE-ProRule" id="PRU00782"/>
    </source>
</evidence>
<feature type="region of interest" description="Disordered" evidence="7">
    <location>
        <begin position="2740"/>
        <end position="2783"/>
    </location>
</feature>
<feature type="compositionally biased region" description="Basic and acidic residues" evidence="7">
    <location>
        <begin position="3274"/>
        <end position="3285"/>
    </location>
</feature>
<feature type="compositionally biased region" description="Low complexity" evidence="7">
    <location>
        <begin position="858"/>
        <end position="869"/>
    </location>
</feature>
<dbReference type="Gene3D" id="2.30.42.10">
    <property type="match status" value="1"/>
</dbReference>
<evidence type="ECO:0000256" key="4">
    <source>
        <dbReference type="ARBA" id="ARBA00023123"/>
    </source>
</evidence>
<evidence type="ECO:0000256" key="5">
    <source>
        <dbReference type="ARBA" id="ARBA00023175"/>
    </source>
</evidence>
<dbReference type="GO" id="GO:0016460">
    <property type="term" value="C:myosin II complex"/>
    <property type="evidence" value="ECO:0007669"/>
    <property type="project" value="TreeGrafter"/>
</dbReference>
<feature type="region of interest" description="Disordered" evidence="7">
    <location>
        <begin position="220"/>
        <end position="245"/>
    </location>
</feature>
<feature type="compositionally biased region" description="Polar residues" evidence="7">
    <location>
        <begin position="3868"/>
        <end position="3880"/>
    </location>
</feature>
<reference evidence="10" key="1">
    <citation type="submission" date="2023-03" db="EMBL/GenBank/DDBJ databases">
        <title>Electrophorus voltai genome.</title>
        <authorList>
            <person name="Bian C."/>
        </authorList>
    </citation>
    <scope>NUCLEOTIDE SEQUENCE</scope>
    <source>
        <strain evidence="10">CB-2022</strain>
        <tissue evidence="10">Muscle</tissue>
    </source>
</reference>
<dbReference type="Gene3D" id="3.30.70.1590">
    <property type="match status" value="1"/>
</dbReference>
<dbReference type="SMART" id="SM00228">
    <property type="entry name" value="PDZ"/>
    <property type="match status" value="1"/>
</dbReference>
<dbReference type="SUPFAM" id="SSF50156">
    <property type="entry name" value="PDZ domain-like"/>
    <property type="match status" value="1"/>
</dbReference>
<feature type="compositionally biased region" description="Basic and acidic residues" evidence="7">
    <location>
        <begin position="3481"/>
        <end position="3499"/>
    </location>
</feature>
<dbReference type="Gene3D" id="3.40.850.10">
    <property type="entry name" value="Kinesin motor domain"/>
    <property type="match status" value="1"/>
</dbReference>
<feature type="region of interest" description="Disordered" evidence="7">
    <location>
        <begin position="3650"/>
        <end position="3880"/>
    </location>
</feature>
<accession>A0AAD8YRQ1</accession>
<feature type="compositionally biased region" description="Low complexity" evidence="7">
    <location>
        <begin position="3689"/>
        <end position="3705"/>
    </location>
</feature>
<dbReference type="GO" id="GO:0005524">
    <property type="term" value="F:ATP binding"/>
    <property type="evidence" value="ECO:0007669"/>
    <property type="project" value="UniProtKB-UniRule"/>
</dbReference>
<dbReference type="FunFam" id="3.40.850.10:FF:000020">
    <property type="entry name" value="unconventional myosin-XVIIIa isoform X1"/>
    <property type="match status" value="1"/>
</dbReference>
<feature type="compositionally biased region" description="Pro residues" evidence="7">
    <location>
        <begin position="1157"/>
        <end position="1167"/>
    </location>
</feature>
<feature type="region of interest" description="Disordered" evidence="7">
    <location>
        <begin position="1902"/>
        <end position="1925"/>
    </location>
</feature>
<feature type="compositionally biased region" description="Basic and acidic residues" evidence="7">
    <location>
        <begin position="3811"/>
        <end position="3822"/>
    </location>
</feature>
<dbReference type="PROSITE" id="PS50096">
    <property type="entry name" value="IQ"/>
    <property type="match status" value="1"/>
</dbReference>
<feature type="compositionally biased region" description="Polar residues" evidence="7">
    <location>
        <begin position="1904"/>
        <end position="1913"/>
    </location>
</feature>
<dbReference type="EMBL" id="JAROKS010000025">
    <property type="protein sequence ID" value="KAK1785952.1"/>
    <property type="molecule type" value="Genomic_DNA"/>
</dbReference>
<dbReference type="CDD" id="cd01386">
    <property type="entry name" value="MYSc_Myo18"/>
    <property type="match status" value="1"/>
</dbReference>
<feature type="domain" description="Myosin motor" evidence="9">
    <location>
        <begin position="1409"/>
        <end position="2365"/>
    </location>
</feature>
<dbReference type="Pfam" id="PF24556">
    <property type="entry name" value="SH3_Myosin-XVIIIa"/>
    <property type="match status" value="1"/>
</dbReference>
<dbReference type="Gene3D" id="1.20.5.1160">
    <property type="entry name" value="Vasodilator-stimulated phosphoprotein"/>
    <property type="match status" value="1"/>
</dbReference>
<dbReference type="FunFam" id="1.20.58.530:FF:000011">
    <property type="entry name" value="unconventional myosin-XVIIIa isoform X2"/>
    <property type="match status" value="1"/>
</dbReference>
<comment type="caution">
    <text evidence="6">Lacks conserved residue(s) required for the propagation of feature annotation.</text>
</comment>
<keyword evidence="2 6" id="KW-0067">ATP-binding</keyword>
<feature type="region of interest" description="Disordered" evidence="7">
    <location>
        <begin position="1"/>
        <end position="22"/>
    </location>
</feature>
<protein>
    <recommendedName>
        <fullName evidence="12">Myosin XVIIIA</fullName>
    </recommendedName>
</protein>
<dbReference type="PROSITE" id="PS50106">
    <property type="entry name" value="PDZ"/>
    <property type="match status" value="1"/>
</dbReference>
<feature type="region of interest" description="Disordered" evidence="7">
    <location>
        <begin position="78"/>
        <end position="106"/>
    </location>
</feature>
<dbReference type="GO" id="GO:0031032">
    <property type="term" value="P:actomyosin structure organization"/>
    <property type="evidence" value="ECO:0007669"/>
    <property type="project" value="TreeGrafter"/>
</dbReference>
<feature type="compositionally biased region" description="Polar residues" evidence="7">
    <location>
        <begin position="3359"/>
        <end position="3368"/>
    </location>
</feature>
<feature type="compositionally biased region" description="Basic residues" evidence="7">
    <location>
        <begin position="3730"/>
        <end position="3749"/>
    </location>
</feature>
<dbReference type="Gene3D" id="1.20.58.530">
    <property type="match status" value="1"/>
</dbReference>
<name>A0AAD8YRQ1_9TELE</name>
<feature type="compositionally biased region" description="Basic and acidic residues" evidence="7">
    <location>
        <begin position="3718"/>
        <end position="3729"/>
    </location>
</feature>
<evidence type="ECO:0000259" key="9">
    <source>
        <dbReference type="PROSITE" id="PS51456"/>
    </source>
</evidence>
<feature type="region of interest" description="Disordered" evidence="7">
    <location>
        <begin position="844"/>
        <end position="869"/>
    </location>
</feature>
<keyword evidence="5 6" id="KW-0505">Motor protein</keyword>
<dbReference type="InterPro" id="IPR002928">
    <property type="entry name" value="Myosin_tail"/>
</dbReference>
<feature type="non-terminal residue" evidence="10">
    <location>
        <position position="1"/>
    </location>
</feature>
<dbReference type="Gene3D" id="4.10.270.10">
    <property type="entry name" value="Myosin, subunit A"/>
    <property type="match status" value="2"/>
</dbReference>
<feature type="region of interest" description="Disordered" evidence="7">
    <location>
        <begin position="554"/>
        <end position="583"/>
    </location>
</feature>
<dbReference type="InterPro" id="IPR001609">
    <property type="entry name" value="Myosin_head_motor_dom-like"/>
</dbReference>
<dbReference type="Proteomes" id="UP001239994">
    <property type="component" value="Unassembled WGS sequence"/>
</dbReference>
<dbReference type="GO" id="GO:0048731">
    <property type="term" value="P:system development"/>
    <property type="evidence" value="ECO:0007669"/>
    <property type="project" value="UniProtKB-ARBA"/>
</dbReference>
<evidence type="ECO:0000313" key="10">
    <source>
        <dbReference type="EMBL" id="KAK1785952.1"/>
    </source>
</evidence>
<dbReference type="PANTHER" id="PTHR45615">
    <property type="entry name" value="MYOSIN HEAVY CHAIN, NON-MUSCLE"/>
    <property type="match status" value="1"/>
</dbReference>
<feature type="compositionally biased region" description="Basic and acidic residues" evidence="7">
    <location>
        <begin position="2768"/>
        <end position="2783"/>
    </location>
</feature>
<dbReference type="InterPro" id="IPR027417">
    <property type="entry name" value="P-loop_NTPase"/>
</dbReference>
<dbReference type="GO" id="GO:0032982">
    <property type="term" value="C:myosin filament"/>
    <property type="evidence" value="ECO:0007669"/>
    <property type="project" value="TreeGrafter"/>
</dbReference>
<evidence type="ECO:0000256" key="7">
    <source>
        <dbReference type="SAM" id="MobiDB-lite"/>
    </source>
</evidence>
<dbReference type="Gene3D" id="1.20.120.720">
    <property type="entry name" value="Myosin VI head, motor domain, U50 subdomain"/>
    <property type="match status" value="1"/>
</dbReference>
<dbReference type="InterPro" id="IPR001478">
    <property type="entry name" value="PDZ"/>
</dbReference>
<feature type="compositionally biased region" description="Basic and acidic residues" evidence="7">
    <location>
        <begin position="2740"/>
        <end position="2760"/>
    </location>
</feature>
<feature type="compositionally biased region" description="Pro residues" evidence="7">
    <location>
        <begin position="1003"/>
        <end position="1018"/>
    </location>
</feature>
<feature type="compositionally biased region" description="Basic and acidic residues" evidence="7">
    <location>
        <begin position="1045"/>
        <end position="1057"/>
    </location>
</feature>
<feature type="compositionally biased region" description="Pro residues" evidence="7">
    <location>
        <begin position="1131"/>
        <end position="1143"/>
    </location>
</feature>
<feature type="binding site" evidence="6">
    <location>
        <begin position="1502"/>
        <end position="1509"/>
    </location>
    <ligand>
        <name>ATP</name>
        <dbReference type="ChEBI" id="CHEBI:30616"/>
    </ligand>
</feature>
<feature type="compositionally biased region" description="Basic and acidic residues" evidence="7">
    <location>
        <begin position="844"/>
        <end position="857"/>
    </location>
</feature>
<feature type="compositionally biased region" description="Low complexity" evidence="7">
    <location>
        <begin position="3753"/>
        <end position="3774"/>
    </location>
</feature>
<dbReference type="SUPFAM" id="SSF52540">
    <property type="entry name" value="P-loop containing nucleoside triphosphate hydrolases"/>
    <property type="match status" value="1"/>
</dbReference>
<feature type="compositionally biased region" description="Pro residues" evidence="7">
    <location>
        <begin position="3324"/>
        <end position="3337"/>
    </location>
</feature>